<keyword evidence="6 9" id="KW-0067">ATP-binding</keyword>
<evidence type="ECO:0000256" key="4">
    <source>
        <dbReference type="ARBA" id="ARBA00022741"/>
    </source>
</evidence>
<dbReference type="RefSeq" id="WP_010231389.1">
    <property type="nucleotide sequence ID" value="NZ_CP007217.1"/>
</dbReference>
<evidence type="ECO:0000256" key="9">
    <source>
        <dbReference type="HAMAP-Rule" id="MF_00238"/>
    </source>
</evidence>
<evidence type="ECO:0000256" key="5">
    <source>
        <dbReference type="ARBA" id="ARBA00022777"/>
    </source>
</evidence>
<dbReference type="GO" id="GO:0036431">
    <property type="term" value="F:dCMP kinase activity"/>
    <property type="evidence" value="ECO:0007669"/>
    <property type="project" value="InterPro"/>
</dbReference>
<reference evidence="11 12" key="1">
    <citation type="submission" date="2014-02" db="EMBL/GenBank/DDBJ databases">
        <authorList>
            <person name="Chen C."/>
            <person name="Conrad T.A."/>
            <person name="Zhou Z."/>
            <person name="Lai Z."/>
            <person name="Zhong G."/>
        </authorList>
    </citation>
    <scope>NUCLEOTIDE SEQUENCE [LARGE SCALE GENOMIC DNA]</scope>
    <source>
        <strain evidence="11 12">Nigg3-28</strain>
    </source>
</reference>
<dbReference type="Gene3D" id="3.40.50.300">
    <property type="entry name" value="P-loop containing nucleotide triphosphate hydrolases"/>
    <property type="match status" value="1"/>
</dbReference>
<evidence type="ECO:0000259" key="10">
    <source>
        <dbReference type="Pfam" id="PF02224"/>
    </source>
</evidence>
<dbReference type="GO" id="GO:0006220">
    <property type="term" value="P:pyrimidine nucleotide metabolic process"/>
    <property type="evidence" value="ECO:0007669"/>
    <property type="project" value="UniProtKB-UniRule"/>
</dbReference>
<dbReference type="GO" id="GO:0005524">
    <property type="term" value="F:ATP binding"/>
    <property type="evidence" value="ECO:0007669"/>
    <property type="project" value="UniProtKB-UniRule"/>
</dbReference>
<dbReference type="NCBIfam" id="TIGR00017">
    <property type="entry name" value="cmk"/>
    <property type="match status" value="1"/>
</dbReference>
<accession>A0A069ZY32</accession>
<keyword evidence="5 9" id="KW-0418">Kinase</keyword>
<dbReference type="InterPro" id="IPR027417">
    <property type="entry name" value="P-loop_NTPase"/>
</dbReference>
<dbReference type="KEGG" id="cmg:NC81_03725"/>
<feature type="domain" description="Cytidylate kinase" evidence="10">
    <location>
        <begin position="3"/>
        <end position="212"/>
    </location>
</feature>
<keyword evidence="2 9" id="KW-0963">Cytoplasm</keyword>
<dbReference type="EC" id="2.7.4.25" evidence="9"/>
<comment type="catalytic activity">
    <reaction evidence="7 9">
        <text>dCMP + ATP = dCDP + ADP</text>
        <dbReference type="Rhea" id="RHEA:25094"/>
        <dbReference type="ChEBI" id="CHEBI:30616"/>
        <dbReference type="ChEBI" id="CHEBI:57566"/>
        <dbReference type="ChEBI" id="CHEBI:58593"/>
        <dbReference type="ChEBI" id="CHEBI:456216"/>
        <dbReference type="EC" id="2.7.4.25"/>
    </reaction>
</comment>
<proteinExistence type="inferred from homology"/>
<dbReference type="GeneID" id="1246100"/>
<dbReference type="SMR" id="A0A069ZY32"/>
<evidence type="ECO:0000256" key="8">
    <source>
        <dbReference type="ARBA" id="ARBA00048478"/>
    </source>
</evidence>
<dbReference type="Pfam" id="PF02224">
    <property type="entry name" value="Cytidylate_kin"/>
    <property type="match status" value="1"/>
</dbReference>
<dbReference type="CDD" id="cd02020">
    <property type="entry name" value="CMPK"/>
    <property type="match status" value="1"/>
</dbReference>
<dbReference type="KEGG" id="cmx:DNC_03730"/>
<dbReference type="EMBL" id="CP007217">
    <property type="protein sequence ID" value="AJR10805.1"/>
    <property type="molecule type" value="Genomic_DNA"/>
</dbReference>
<comment type="catalytic activity">
    <reaction evidence="8 9">
        <text>CMP + ATP = CDP + ADP</text>
        <dbReference type="Rhea" id="RHEA:11600"/>
        <dbReference type="ChEBI" id="CHEBI:30616"/>
        <dbReference type="ChEBI" id="CHEBI:58069"/>
        <dbReference type="ChEBI" id="CHEBI:60377"/>
        <dbReference type="ChEBI" id="CHEBI:456216"/>
        <dbReference type="EC" id="2.7.4.25"/>
    </reaction>
</comment>
<dbReference type="STRING" id="83560.NC80_03700"/>
<evidence type="ECO:0000313" key="12">
    <source>
        <dbReference type="Proteomes" id="UP000260363"/>
    </source>
</evidence>
<dbReference type="PATRIC" id="fig|243161.6.peg.787"/>
<keyword evidence="4 9" id="KW-0547">Nucleotide-binding</keyword>
<comment type="subcellular location">
    <subcellularLocation>
        <location evidence="9">Cytoplasm</location>
    </subcellularLocation>
</comment>
<keyword evidence="3 9" id="KW-0808">Transferase</keyword>
<dbReference type="GO" id="GO:0036430">
    <property type="term" value="F:CMP kinase activity"/>
    <property type="evidence" value="ECO:0007669"/>
    <property type="project" value="RHEA"/>
</dbReference>
<name>A0A069ZY32_CHLMR</name>
<dbReference type="FunFam" id="3.40.50.300:FF:003002">
    <property type="entry name" value="Cytidylate kinase"/>
    <property type="match status" value="1"/>
</dbReference>
<dbReference type="OMA" id="RAITWWM"/>
<dbReference type="GO" id="GO:0005737">
    <property type="term" value="C:cytoplasm"/>
    <property type="evidence" value="ECO:0007669"/>
    <property type="project" value="UniProtKB-SubCell"/>
</dbReference>
<organism evidence="11 12">
    <name type="scientific">Chlamydia muridarum</name>
    <dbReference type="NCBI Taxonomy" id="83560"/>
    <lineage>
        <taxon>Bacteria</taxon>
        <taxon>Pseudomonadati</taxon>
        <taxon>Chlamydiota</taxon>
        <taxon>Chlamydiia</taxon>
        <taxon>Chlamydiales</taxon>
        <taxon>Chlamydiaceae</taxon>
        <taxon>Chlamydia/Chlamydophila group</taxon>
        <taxon>Chlamydia</taxon>
    </lineage>
</organism>
<evidence type="ECO:0000256" key="3">
    <source>
        <dbReference type="ARBA" id="ARBA00022679"/>
    </source>
</evidence>
<protein>
    <recommendedName>
        <fullName evidence="9">Cytidylate kinase</fullName>
        <shortName evidence="9">CK</shortName>
        <ecNumber evidence="9">2.7.4.25</ecNumber>
    </recommendedName>
    <alternativeName>
        <fullName evidence="9">Cytidine monophosphate kinase</fullName>
        <shortName evidence="9">CMP kinase</shortName>
    </alternativeName>
</protein>
<comment type="similarity">
    <text evidence="1 9">Belongs to the cytidylate kinase family. Type 1 subfamily.</text>
</comment>
<evidence type="ECO:0000256" key="2">
    <source>
        <dbReference type="ARBA" id="ARBA00022490"/>
    </source>
</evidence>
<dbReference type="InterPro" id="IPR003136">
    <property type="entry name" value="Cytidylate_kin"/>
</dbReference>
<dbReference type="Proteomes" id="UP000260363">
    <property type="component" value="Chromosome"/>
</dbReference>
<evidence type="ECO:0000256" key="7">
    <source>
        <dbReference type="ARBA" id="ARBA00047615"/>
    </source>
</evidence>
<gene>
    <name evidence="9" type="primary">cmk</name>
    <name evidence="11" type="ORF">BD36_03935</name>
</gene>
<sequence>MIITIDGPAGTGKSTLAKALAKTLQFNYCNTGAMYRTLAYARLQPDWQEVPLEDFLASPPFSFSFSKDAPLQAFYENRPLTSELISQEVANFASIFSKEPKVRAYMQTLQKRYASVGSCVFEGRDMGSKVFPHAEVKIFLTAEPEIRAKRRLKDLPEGSLSQEALTAELIARDQADQQRELDPLVIPADALVIDSSDLTISQILEKIVPLIHSRLA</sequence>
<dbReference type="AlphaFoldDB" id="A0A069ZY32"/>
<dbReference type="InterPro" id="IPR011994">
    <property type="entry name" value="Cytidylate_kinase_dom"/>
</dbReference>
<evidence type="ECO:0000256" key="6">
    <source>
        <dbReference type="ARBA" id="ARBA00022840"/>
    </source>
</evidence>
<evidence type="ECO:0000313" key="11">
    <source>
        <dbReference type="EMBL" id="AJR10805.1"/>
    </source>
</evidence>
<dbReference type="HAMAP" id="MF_00238">
    <property type="entry name" value="Cytidyl_kinase_type1"/>
    <property type="match status" value="1"/>
</dbReference>
<feature type="binding site" evidence="9">
    <location>
        <begin position="7"/>
        <end position="15"/>
    </location>
    <ligand>
        <name>ATP</name>
        <dbReference type="ChEBI" id="CHEBI:30616"/>
    </ligand>
</feature>
<dbReference type="SUPFAM" id="SSF52540">
    <property type="entry name" value="P-loop containing nucleoside triphosphate hydrolases"/>
    <property type="match status" value="1"/>
</dbReference>
<evidence type="ECO:0000256" key="1">
    <source>
        <dbReference type="ARBA" id="ARBA00009427"/>
    </source>
</evidence>
<dbReference type="KEGG" id="cmm:NC80_03700"/>